<dbReference type="AlphaFoldDB" id="A0AAV7MR99"/>
<gene>
    <name evidence="1" type="ORF">NDU88_002688</name>
</gene>
<name>A0AAV7MR99_PLEWA</name>
<organism evidence="1 2">
    <name type="scientific">Pleurodeles waltl</name>
    <name type="common">Iberian ribbed newt</name>
    <dbReference type="NCBI Taxonomy" id="8319"/>
    <lineage>
        <taxon>Eukaryota</taxon>
        <taxon>Metazoa</taxon>
        <taxon>Chordata</taxon>
        <taxon>Craniata</taxon>
        <taxon>Vertebrata</taxon>
        <taxon>Euteleostomi</taxon>
        <taxon>Amphibia</taxon>
        <taxon>Batrachia</taxon>
        <taxon>Caudata</taxon>
        <taxon>Salamandroidea</taxon>
        <taxon>Salamandridae</taxon>
        <taxon>Pleurodelinae</taxon>
        <taxon>Pleurodeles</taxon>
    </lineage>
</organism>
<dbReference type="Proteomes" id="UP001066276">
    <property type="component" value="Chromosome 9"/>
</dbReference>
<protein>
    <submittedName>
        <fullName evidence="1">Uncharacterized protein</fullName>
    </submittedName>
</protein>
<comment type="caution">
    <text evidence="1">The sequence shown here is derived from an EMBL/GenBank/DDBJ whole genome shotgun (WGS) entry which is preliminary data.</text>
</comment>
<reference evidence="1" key="1">
    <citation type="journal article" date="2022" name="bioRxiv">
        <title>Sequencing and chromosome-scale assembly of the giantPleurodeles waltlgenome.</title>
        <authorList>
            <person name="Brown T."/>
            <person name="Elewa A."/>
            <person name="Iarovenko S."/>
            <person name="Subramanian E."/>
            <person name="Araus A.J."/>
            <person name="Petzold A."/>
            <person name="Susuki M."/>
            <person name="Suzuki K.-i.T."/>
            <person name="Hayashi T."/>
            <person name="Toyoda A."/>
            <person name="Oliveira C."/>
            <person name="Osipova E."/>
            <person name="Leigh N.D."/>
            <person name="Simon A."/>
            <person name="Yun M.H."/>
        </authorList>
    </citation>
    <scope>NUCLEOTIDE SEQUENCE</scope>
    <source>
        <strain evidence="1">20211129_DDA</strain>
        <tissue evidence="1">Liver</tissue>
    </source>
</reference>
<sequence length="155" mass="16771">MTFAGNGSREMGRKFFRSLGSAFGFLRRALISACFQLSGNLAILKEKLMAFRRCGAMAASALLKMWCGQGSDGDPEWMEFMVLRASSPLMLVQEVSRLERVEFVVKVQVPEEDVVRGGKCVGAGQVGDGVAEGCPGGLQMSVPLSVVFGSVRIWK</sequence>
<keyword evidence="2" id="KW-1185">Reference proteome</keyword>
<dbReference type="EMBL" id="JANPWB010000013">
    <property type="protein sequence ID" value="KAJ1105280.1"/>
    <property type="molecule type" value="Genomic_DNA"/>
</dbReference>
<accession>A0AAV7MR99</accession>
<evidence type="ECO:0000313" key="2">
    <source>
        <dbReference type="Proteomes" id="UP001066276"/>
    </source>
</evidence>
<evidence type="ECO:0000313" key="1">
    <source>
        <dbReference type="EMBL" id="KAJ1105280.1"/>
    </source>
</evidence>
<proteinExistence type="predicted"/>